<evidence type="ECO:0000313" key="13">
    <source>
        <dbReference type="RefSeq" id="XP_029654066.1"/>
    </source>
</evidence>
<evidence type="ECO:0000256" key="8">
    <source>
        <dbReference type="ARBA" id="ARBA00023224"/>
    </source>
</evidence>
<keyword evidence="8" id="KW-0807">Transducer</keyword>
<feature type="transmembrane region" description="Helical" evidence="10">
    <location>
        <begin position="94"/>
        <end position="119"/>
    </location>
</feature>
<dbReference type="KEGG" id="osn:115227336"/>
<evidence type="ECO:0000256" key="4">
    <source>
        <dbReference type="ARBA" id="ARBA00022989"/>
    </source>
</evidence>
<reference evidence="13" key="1">
    <citation type="submission" date="2025-08" db="UniProtKB">
        <authorList>
            <consortium name="RefSeq"/>
        </authorList>
    </citation>
    <scope>IDENTIFICATION</scope>
</reference>
<protein>
    <submittedName>
        <fullName evidence="13">Ocellar opsin-like</fullName>
    </submittedName>
</protein>
<dbReference type="PANTHER" id="PTHR22752">
    <property type="entry name" value="G PROTEIN-COUPLED RECEPTOR"/>
    <property type="match status" value="1"/>
</dbReference>
<keyword evidence="5" id="KW-0297">G-protein coupled receptor</keyword>
<dbReference type="GO" id="GO:0004930">
    <property type="term" value="F:G protein-coupled receptor activity"/>
    <property type="evidence" value="ECO:0007669"/>
    <property type="project" value="UniProtKB-KW"/>
</dbReference>
<feature type="transmembrane region" description="Helical" evidence="10">
    <location>
        <begin position="173"/>
        <end position="193"/>
    </location>
</feature>
<dbReference type="CDD" id="cd00637">
    <property type="entry name" value="7tm_classA_rhodopsin-like"/>
    <property type="match status" value="1"/>
</dbReference>
<feature type="transmembrane region" description="Helical" evidence="10">
    <location>
        <begin position="287"/>
        <end position="307"/>
    </location>
</feature>
<keyword evidence="6 10" id="KW-0472">Membrane</keyword>
<dbReference type="Gene3D" id="1.20.1070.10">
    <property type="entry name" value="Rhodopsin 7-helix transmembrane proteins"/>
    <property type="match status" value="1"/>
</dbReference>
<dbReference type="PROSITE" id="PS50262">
    <property type="entry name" value="G_PROTEIN_RECEP_F1_2"/>
    <property type="match status" value="1"/>
</dbReference>
<dbReference type="SUPFAM" id="SSF81321">
    <property type="entry name" value="Family A G protein-coupled receptor-like"/>
    <property type="match status" value="1"/>
</dbReference>
<accession>A0A6P7TZ98</accession>
<name>A0A6P7TZ98_9MOLL</name>
<evidence type="ECO:0000256" key="6">
    <source>
        <dbReference type="ARBA" id="ARBA00023136"/>
    </source>
</evidence>
<dbReference type="PANTHER" id="PTHR22752:SF14">
    <property type="entry name" value="G-PROTEIN COUPLED RECEPTORS FAMILY 1 PROFILE DOMAIN-CONTAINING PROTEIN"/>
    <property type="match status" value="1"/>
</dbReference>
<evidence type="ECO:0000256" key="7">
    <source>
        <dbReference type="ARBA" id="ARBA00023170"/>
    </source>
</evidence>
<feature type="transmembrane region" description="Helical" evidence="10">
    <location>
        <begin position="131"/>
        <end position="152"/>
    </location>
</feature>
<keyword evidence="12" id="KW-1185">Reference proteome</keyword>
<evidence type="ECO:0000256" key="1">
    <source>
        <dbReference type="ARBA" id="ARBA00004651"/>
    </source>
</evidence>
<gene>
    <name evidence="13" type="primary">LOC115227336</name>
</gene>
<sequence length="501" mass="54330">RKCGRRNGGQQRCDNDDDDDDDGSAAAAATAAVGEFTGGAVDDLDPYTIWNPEKAYAARGICLILFGTFGVLLNAFIIVAIVPNRRLRTVRNILLVHLGFIGLASSITLTLYAAVVIFHGVWIGGRSACHAYGFVLSVFTFASVWTITALSWDKYRTIASPLHHSLSASFRKMAGCFILFWLGAVSLSVPPLTGYSRFIFDKNMAICTVELRASTDLWYSLVYLSSAFVLPFVLITYCYLHIFRIARNQSSRIAATMVRMVSVIQAPISSAPQAALSIKGTKAISTILQLTGAFAFTYLPYSMILLFKMLFTSSHMDNVTVVLATTLFQAAPLTNAAVYGIRNKILRSSFNRYARRKMQDFCYRDHRRSSIRSVTKRQPSALKLSLLQGRRCVTSGVILPTYYSGTSGGGGGGSCGGSVRGGSVGAGVCGGVCCYDDADGNAGGDTNRHAHGLRRTQSYPIKTLTEVNGLSIGMSRTITGPYQQQHSLVNLNDINSLTPIE</sequence>
<comment type="subcellular location">
    <subcellularLocation>
        <location evidence="1">Cell membrane</location>
        <topology evidence="1">Multi-pass membrane protein</topology>
    </subcellularLocation>
</comment>
<evidence type="ECO:0000313" key="12">
    <source>
        <dbReference type="Proteomes" id="UP000515154"/>
    </source>
</evidence>
<dbReference type="RefSeq" id="XP_029654066.1">
    <property type="nucleotide sequence ID" value="XM_029798206.2"/>
</dbReference>
<evidence type="ECO:0000256" key="9">
    <source>
        <dbReference type="SAM" id="MobiDB-lite"/>
    </source>
</evidence>
<evidence type="ECO:0000259" key="11">
    <source>
        <dbReference type="PROSITE" id="PS50262"/>
    </source>
</evidence>
<feature type="transmembrane region" description="Helical" evidence="10">
    <location>
        <begin position="319"/>
        <end position="341"/>
    </location>
</feature>
<feature type="region of interest" description="Disordered" evidence="9">
    <location>
        <begin position="1"/>
        <end position="24"/>
    </location>
</feature>
<dbReference type="Proteomes" id="UP000515154">
    <property type="component" value="Unplaced"/>
</dbReference>
<keyword evidence="4 10" id="KW-1133">Transmembrane helix</keyword>
<organism evidence="12 13">
    <name type="scientific">Octopus sinensis</name>
    <name type="common">East Asian common octopus</name>
    <dbReference type="NCBI Taxonomy" id="2607531"/>
    <lineage>
        <taxon>Eukaryota</taxon>
        <taxon>Metazoa</taxon>
        <taxon>Spiralia</taxon>
        <taxon>Lophotrochozoa</taxon>
        <taxon>Mollusca</taxon>
        <taxon>Cephalopoda</taxon>
        <taxon>Coleoidea</taxon>
        <taxon>Octopodiformes</taxon>
        <taxon>Octopoda</taxon>
        <taxon>Incirrata</taxon>
        <taxon>Octopodidae</taxon>
        <taxon>Octopus</taxon>
    </lineage>
</organism>
<evidence type="ECO:0000256" key="2">
    <source>
        <dbReference type="ARBA" id="ARBA00022475"/>
    </source>
</evidence>
<feature type="transmembrane region" description="Helical" evidence="10">
    <location>
        <begin position="56"/>
        <end position="82"/>
    </location>
</feature>
<keyword evidence="2" id="KW-1003">Cell membrane</keyword>
<dbReference type="PRINTS" id="PR00237">
    <property type="entry name" value="GPCRRHODOPSN"/>
</dbReference>
<keyword evidence="7" id="KW-0675">Receptor</keyword>
<evidence type="ECO:0000256" key="5">
    <source>
        <dbReference type="ARBA" id="ARBA00023040"/>
    </source>
</evidence>
<dbReference type="InterPro" id="IPR000276">
    <property type="entry name" value="GPCR_Rhodpsn"/>
</dbReference>
<evidence type="ECO:0000256" key="3">
    <source>
        <dbReference type="ARBA" id="ARBA00022692"/>
    </source>
</evidence>
<keyword evidence="3 10" id="KW-0812">Transmembrane</keyword>
<feature type="domain" description="G-protein coupled receptors family 1 profile" evidence="11">
    <location>
        <begin position="73"/>
        <end position="339"/>
    </location>
</feature>
<proteinExistence type="predicted"/>
<dbReference type="AlphaFoldDB" id="A0A6P7TZ98"/>
<feature type="transmembrane region" description="Helical" evidence="10">
    <location>
        <begin position="221"/>
        <end position="242"/>
    </location>
</feature>
<dbReference type="GO" id="GO:0005886">
    <property type="term" value="C:plasma membrane"/>
    <property type="evidence" value="ECO:0007669"/>
    <property type="project" value="UniProtKB-SubCell"/>
</dbReference>
<dbReference type="Pfam" id="PF00001">
    <property type="entry name" value="7tm_1"/>
    <property type="match status" value="1"/>
</dbReference>
<dbReference type="InterPro" id="IPR017452">
    <property type="entry name" value="GPCR_Rhodpsn_7TM"/>
</dbReference>
<evidence type="ECO:0000256" key="10">
    <source>
        <dbReference type="SAM" id="Phobius"/>
    </source>
</evidence>
<feature type="non-terminal residue" evidence="13">
    <location>
        <position position="1"/>
    </location>
</feature>